<dbReference type="EMBL" id="JQ815363">
    <property type="protein sequence ID" value="AFJ20442.1"/>
    <property type="molecule type" value="Genomic_DNA"/>
</dbReference>
<dbReference type="OrthoDB" id="37537at10239"/>
<dbReference type="Proteomes" id="UP000118426">
    <property type="component" value="Segment"/>
</dbReference>
<evidence type="ECO:0000313" key="1">
    <source>
        <dbReference type="EMBL" id="AFJ20442.1"/>
    </source>
</evidence>
<evidence type="ECO:0000313" key="2">
    <source>
        <dbReference type="Proteomes" id="UP000118426"/>
    </source>
</evidence>
<protein>
    <submittedName>
        <fullName evidence="1">Protein ORF151</fullName>
    </submittedName>
</protein>
<name>K7PCA4_9VIRU</name>
<dbReference type="KEGG" id="vg:14011296"/>
<proteinExistence type="predicted"/>
<dbReference type="GeneID" id="14011296"/>
<gene>
    <name evidence="1" type="ORF">CyHV1_ORF151</name>
</gene>
<organism evidence="1 2">
    <name type="scientific">Cyprinid herpesvirus 1</name>
    <dbReference type="NCBI Taxonomy" id="317858"/>
    <lineage>
        <taxon>Viruses</taxon>
        <taxon>Duplodnaviria</taxon>
        <taxon>Heunggongvirae</taxon>
        <taxon>Peploviricota</taxon>
        <taxon>Herviviricetes</taxon>
        <taxon>Herpesvirales</taxon>
        <taxon>Alloherpesviridae</taxon>
        <taxon>Cyvirus</taxon>
        <taxon>Cyvirus cyprinidallo1</taxon>
    </lineage>
</organism>
<accession>K7PCA4</accession>
<dbReference type="RefSeq" id="YP_007003810.1">
    <property type="nucleotide sequence ID" value="NC_019491.1"/>
</dbReference>
<sequence length="221" mass="25115">MAEPPFKNCPVFYRTGGWKWGHVFISRVSAARDLLLLARCWSLKSKDVELRKFWNTSKPSLPEVVILANKLRRDNKVPKNPPHPKELVNARPRVRAVAEVAYQIGMMRALRLSSTRRMKHLIRTCTQWEEVASLFHSACDMHYRALGPALESEEVTYYNLIRHGKRVHKRLGLLEIELVDEDCCGKRLVTVEGFKAKIIMIPAATAAAEAAGNSDDVILID</sequence>
<reference evidence="1 2" key="1">
    <citation type="journal article" date="2013" name="J. Virol.">
        <title>Comparative genomics of carp herpesviruses.</title>
        <authorList>
            <person name="Davison A.J."/>
            <person name="Kurobe T."/>
            <person name="Gatherer D."/>
            <person name="Cunningham C."/>
            <person name="Korf I."/>
            <person name="Fukuda H."/>
            <person name="Hedrick R.P."/>
            <person name="Waltzek T.B."/>
        </authorList>
    </citation>
    <scope>NUCLEOTIDE SEQUENCE [LARGE SCALE GENOMIC DNA]</scope>
    <source>
        <strain evidence="1">NG-J1</strain>
    </source>
</reference>
<keyword evidence="2" id="KW-1185">Reference proteome</keyword>